<dbReference type="EMBL" id="JAODUO010000288">
    <property type="protein sequence ID" value="KAK2183977.1"/>
    <property type="molecule type" value="Genomic_DNA"/>
</dbReference>
<gene>
    <name evidence="1" type="ORF">NP493_288g01042</name>
</gene>
<reference evidence="1" key="1">
    <citation type="journal article" date="2023" name="Mol. Biol. Evol.">
        <title>Third-Generation Sequencing Reveals the Adaptive Role of the Epigenome in Three Deep-Sea Polychaetes.</title>
        <authorList>
            <person name="Perez M."/>
            <person name="Aroh O."/>
            <person name="Sun Y."/>
            <person name="Lan Y."/>
            <person name="Juniper S.K."/>
            <person name="Young C.R."/>
            <person name="Angers B."/>
            <person name="Qian P.Y."/>
        </authorList>
    </citation>
    <scope>NUCLEOTIDE SEQUENCE</scope>
    <source>
        <strain evidence="1">R07B-5</strain>
    </source>
</reference>
<organism evidence="1 2">
    <name type="scientific">Ridgeia piscesae</name>
    <name type="common">Tubeworm</name>
    <dbReference type="NCBI Taxonomy" id="27915"/>
    <lineage>
        <taxon>Eukaryota</taxon>
        <taxon>Metazoa</taxon>
        <taxon>Spiralia</taxon>
        <taxon>Lophotrochozoa</taxon>
        <taxon>Annelida</taxon>
        <taxon>Polychaeta</taxon>
        <taxon>Sedentaria</taxon>
        <taxon>Canalipalpata</taxon>
        <taxon>Sabellida</taxon>
        <taxon>Siboglinidae</taxon>
        <taxon>Ridgeia</taxon>
    </lineage>
</organism>
<dbReference type="Proteomes" id="UP001209878">
    <property type="component" value="Unassembled WGS sequence"/>
</dbReference>
<comment type="caution">
    <text evidence="1">The sequence shown here is derived from an EMBL/GenBank/DDBJ whole genome shotgun (WGS) entry which is preliminary data.</text>
</comment>
<protein>
    <submittedName>
        <fullName evidence="1">Uncharacterized protein</fullName>
    </submittedName>
</protein>
<evidence type="ECO:0000313" key="2">
    <source>
        <dbReference type="Proteomes" id="UP001209878"/>
    </source>
</evidence>
<proteinExistence type="predicted"/>
<dbReference type="AlphaFoldDB" id="A0AAD9UBZ4"/>
<keyword evidence="2" id="KW-1185">Reference proteome</keyword>
<accession>A0AAD9UBZ4</accession>
<evidence type="ECO:0000313" key="1">
    <source>
        <dbReference type="EMBL" id="KAK2183977.1"/>
    </source>
</evidence>
<sequence>MCVGEMTAHTAVDPLLSSPLTISGIPRILSSSARKPILMPFLIFSRNGCCPSPPDSVCPAMPALKYSFSIIASRSWSEQHDETRAPACPSKIAKNDQFLRCSAGRPMTALWASSISTRQPCMLLRPKRSPLPLPDSLCFSVFGLSKNAPMLVPIQPPSQFRSLLCARTWLYPMNLSPYYNTSCPYRRAYAAWRKSSLENNPQCFEFIRRKPSQRTPSTQTRAGKPRMTNFITLACK</sequence>
<name>A0AAD9UBZ4_RIDPI</name>